<dbReference type="GO" id="GO:0006357">
    <property type="term" value="P:regulation of transcription by RNA polymerase II"/>
    <property type="evidence" value="ECO:0007669"/>
    <property type="project" value="TreeGrafter"/>
</dbReference>
<dbReference type="Pfam" id="PF00249">
    <property type="entry name" value="Myb_DNA-binding"/>
    <property type="match status" value="2"/>
</dbReference>
<dbReference type="PROSITE" id="PS51293">
    <property type="entry name" value="SANT"/>
    <property type="match status" value="1"/>
</dbReference>
<dbReference type="OrthoDB" id="10258692at2759"/>
<feature type="region of interest" description="Disordered" evidence="1">
    <location>
        <begin position="842"/>
        <end position="879"/>
    </location>
</feature>
<feature type="compositionally biased region" description="Basic and acidic residues" evidence="1">
    <location>
        <begin position="216"/>
        <end position="228"/>
    </location>
</feature>
<evidence type="ECO:0000259" key="3">
    <source>
        <dbReference type="PROSITE" id="PS51293"/>
    </source>
</evidence>
<evidence type="ECO:0000313" key="4">
    <source>
        <dbReference type="EMBL" id="QOU22641.1"/>
    </source>
</evidence>
<dbReference type="InterPro" id="IPR009057">
    <property type="entry name" value="Homeodomain-like_sf"/>
</dbReference>
<dbReference type="EMBL" id="CP063137">
    <property type="protein sequence ID" value="QOU22641.1"/>
    <property type="molecule type" value="Genomic_DNA"/>
</dbReference>
<feature type="region of interest" description="Disordered" evidence="1">
    <location>
        <begin position="1"/>
        <end position="321"/>
    </location>
</feature>
<dbReference type="PANTHER" id="PTHR13992:SF39">
    <property type="entry name" value="SMRTER, ISOFORM G"/>
    <property type="match status" value="1"/>
</dbReference>
<dbReference type="Proteomes" id="UP000663131">
    <property type="component" value="Chromosome 9"/>
</dbReference>
<feature type="region of interest" description="Disordered" evidence="1">
    <location>
        <begin position="466"/>
        <end position="505"/>
    </location>
</feature>
<dbReference type="PANTHER" id="PTHR13992">
    <property type="entry name" value="NUCLEAR RECEPTOR CO-REPRESSOR RELATED NCOR"/>
    <property type="match status" value="1"/>
</dbReference>
<dbReference type="CDD" id="cd00167">
    <property type="entry name" value="SANT"/>
    <property type="match status" value="2"/>
</dbReference>
<dbReference type="PROSITE" id="PS50090">
    <property type="entry name" value="MYB_LIKE"/>
    <property type="match status" value="1"/>
</dbReference>
<accession>A0A871RJZ2</accession>
<protein>
    <recommendedName>
        <fullName evidence="6">DNA-binding protein SNT1</fullName>
    </recommendedName>
</protein>
<dbReference type="Gene3D" id="1.10.10.60">
    <property type="entry name" value="Homeodomain-like"/>
    <property type="match status" value="1"/>
</dbReference>
<feature type="compositionally biased region" description="Polar residues" evidence="1">
    <location>
        <begin position="107"/>
        <end position="126"/>
    </location>
</feature>
<dbReference type="SMART" id="SM00717">
    <property type="entry name" value="SANT"/>
    <property type="match status" value="2"/>
</dbReference>
<dbReference type="GO" id="GO:0034967">
    <property type="term" value="C:Set3 complex"/>
    <property type="evidence" value="ECO:0007669"/>
    <property type="project" value="TreeGrafter"/>
</dbReference>
<feature type="compositionally biased region" description="Basic and acidic residues" evidence="1">
    <location>
        <begin position="862"/>
        <end position="874"/>
    </location>
</feature>
<feature type="compositionally biased region" description="Low complexity" evidence="1">
    <location>
        <begin position="808"/>
        <end position="825"/>
    </location>
</feature>
<feature type="compositionally biased region" description="Low complexity" evidence="1">
    <location>
        <begin position="708"/>
        <end position="720"/>
    </location>
</feature>
<evidence type="ECO:0008006" key="6">
    <source>
        <dbReference type="Google" id="ProtNLM"/>
    </source>
</evidence>
<feature type="compositionally biased region" description="Low complexity" evidence="1">
    <location>
        <begin position="190"/>
        <end position="211"/>
    </location>
</feature>
<dbReference type="InterPro" id="IPR001005">
    <property type="entry name" value="SANT/Myb"/>
</dbReference>
<gene>
    <name evidence="4" type="ORF">BRETT_002823</name>
</gene>
<sequence length="1162" mass="130044">MSAFDHSRGEIGSGSTSNSGPSSRRRESGENKQWLPRRYHSSPYYHRQYRYEHGHPQSMSSGHSSVGYEGHSSQSYGSRRPEQNRSSSSSGTVEHSTAAFERRQYSRESSLNGSRDGSRHNSSNSGGDLIGGASKINHSGDLISPRSGSANGGSSFGTRGSKRDYWSGNSSSYSRPAYSRSRYYDEPRYRWNPSRNSPSSSYYHSVSPRESISADSHQDLKPESKPSDGTHQTQIKVEQEENVNDEDDEAYSPKIGVPRRSDDSSKAVENANSEKVKQESTAQEDHTEGTAAKDRSKDIKPQSTESVPKPPKSTSSGPIDKLVIDTEQKEEKLENSSDVEWSEDEFPKSNGCVFPLQEVPYKLWGLKCTGKRARRTKMIYFTSGHIDSLDQYNFYGKVLASFKKCEGVQLFGILSKLHEILKEKQSRLTEEYISRDHIWRDRCSVMDEHCRLIDDLEDRIKKDKENKKDEKKKKKEEQQRKAREQALKEEEERKQKARRARHHGDSVRTEAEFLDILATFEKEREKDPLVKAQYGAAIIPEQTMDPVQKMGLDKYMNSNNRVQDKDEWARRIVTDPIDTFTDAEQKKFEKAFGLYPKKFGRISKYMGGLRSPEECVLHYYVTKRKVDYKEIVASKNKRGKRKAKKKERGRRHSKEYRGKSDSKTPNTPDSSLAESSFETPVSISDKKESTGAMLRSHNFRRYSGPAKSPESPQTPSTPQEARLTPSTPQESRRVSESIISASIARKSRDEDADMDVDDAETEPDSEAETEPDSDALYAGNRFSGDDMHAYHNIAEAVRPDSGKRDADSSALQHSSDAADSSQQTSNATLGTIASLAASTTVKVEQTELPDGRKSKRGRKRTRDASVDTSRDKRKERGHKIKNKVTSYWSVQESAEFPALLGQYGTNWDSIAKSLGSKTAPMVRNFYQRGLGVNPDWRKLAADADGRNASDGWSGQAVQTSMQQAPVRQMSSALPYNDHETYISRRPSLSGNSVQALPTLQQPFKATNAPYSEPYSSGMSHTPQQVQFAASSVASLPPLTRKPTIMSLLNNDNSTSPQESPRFGSASGVTLPPIRPSISNMINLAYDSRPAPTTDAHYDLQPGATSTTQLKREPPTFGDVQRSATLQQDQQPPSQDENGSSTHTEKRGMSALEALAQVAFERK</sequence>
<dbReference type="Gene3D" id="1.20.58.1880">
    <property type="match status" value="1"/>
</dbReference>
<dbReference type="AlphaFoldDB" id="A0A871RJZ2"/>
<dbReference type="SUPFAM" id="SSF46689">
    <property type="entry name" value="Homeodomain-like"/>
    <property type="match status" value="2"/>
</dbReference>
<reference evidence="4" key="2">
    <citation type="journal article" name="BMC Genomics">
        <title>New genome assemblies reveal patterns of domestication and adaptation across Brettanomyces (Dekkera) species.</title>
        <authorList>
            <person name="Roach M.J."/>
            <person name="Borneman A.R."/>
        </authorList>
    </citation>
    <scope>NUCLEOTIDE SEQUENCE</scope>
    <source>
        <strain evidence="4">UCD 2041</strain>
    </source>
</reference>
<feature type="region of interest" description="Disordered" evidence="1">
    <location>
        <begin position="1043"/>
        <end position="1070"/>
    </location>
</feature>
<feature type="compositionally biased region" description="Basic and acidic residues" evidence="1">
    <location>
        <begin position="259"/>
        <end position="300"/>
    </location>
</feature>
<feature type="domain" description="SANT" evidence="3">
    <location>
        <begin position="575"/>
        <end position="627"/>
    </location>
</feature>
<evidence type="ECO:0000313" key="5">
    <source>
        <dbReference type="Proteomes" id="UP000663131"/>
    </source>
</evidence>
<dbReference type="RefSeq" id="XP_041139134.1">
    <property type="nucleotide sequence ID" value="XM_041281343.1"/>
</dbReference>
<dbReference type="InterPro" id="IPR051571">
    <property type="entry name" value="N-CoR_corepressor"/>
</dbReference>
<feature type="compositionally biased region" description="Polar residues" evidence="1">
    <location>
        <begin position="663"/>
        <end position="682"/>
    </location>
</feature>
<proteinExistence type="predicted"/>
<reference evidence="4" key="1">
    <citation type="submission" date="2020-10" db="EMBL/GenBank/DDBJ databases">
        <authorList>
            <person name="Palmer J.M."/>
        </authorList>
    </citation>
    <scope>NUCLEOTIDE SEQUENCE</scope>
    <source>
        <strain evidence="4">UCD 2041</strain>
    </source>
</reference>
<evidence type="ECO:0000259" key="2">
    <source>
        <dbReference type="PROSITE" id="PS50090"/>
    </source>
</evidence>
<feature type="compositionally biased region" description="Polar residues" evidence="1">
    <location>
        <begin position="1046"/>
        <end position="1058"/>
    </location>
</feature>
<feature type="compositionally biased region" description="Polar residues" evidence="1">
    <location>
        <begin position="1121"/>
        <end position="1141"/>
    </location>
</feature>
<organism evidence="4 5">
    <name type="scientific">Dekkera bruxellensis</name>
    <name type="common">Brettanomyces custersii</name>
    <dbReference type="NCBI Taxonomy" id="5007"/>
    <lineage>
        <taxon>Eukaryota</taxon>
        <taxon>Fungi</taxon>
        <taxon>Dikarya</taxon>
        <taxon>Ascomycota</taxon>
        <taxon>Saccharomycotina</taxon>
        <taxon>Pichiomycetes</taxon>
        <taxon>Pichiales</taxon>
        <taxon>Pichiaceae</taxon>
        <taxon>Brettanomyces</taxon>
    </lineage>
</organism>
<feature type="domain" description="Myb-like" evidence="2">
    <location>
        <begin position="888"/>
        <end position="930"/>
    </location>
</feature>
<feature type="compositionally biased region" description="Basic and acidic residues" evidence="1">
    <location>
        <begin position="797"/>
        <end position="807"/>
    </location>
</feature>
<feature type="compositionally biased region" description="Acidic residues" evidence="1">
    <location>
        <begin position="240"/>
        <end position="250"/>
    </location>
</feature>
<evidence type="ECO:0000256" key="1">
    <source>
        <dbReference type="SAM" id="MobiDB-lite"/>
    </source>
</evidence>
<feature type="compositionally biased region" description="Low complexity" evidence="1">
    <location>
        <begin position="170"/>
        <end position="181"/>
    </location>
</feature>
<feature type="compositionally biased region" description="Basic residues" evidence="1">
    <location>
        <begin position="635"/>
        <end position="654"/>
    </location>
</feature>
<feature type="compositionally biased region" description="Acidic residues" evidence="1">
    <location>
        <begin position="750"/>
        <end position="773"/>
    </location>
</feature>
<feature type="region of interest" description="Disordered" evidence="1">
    <location>
        <begin position="1092"/>
        <end position="1162"/>
    </location>
</feature>
<dbReference type="KEGG" id="bbrx:BRETT_002823"/>
<feature type="region of interest" description="Disordered" evidence="1">
    <location>
        <begin position="632"/>
        <end position="825"/>
    </location>
</feature>
<feature type="compositionally biased region" description="Basic and acidic residues" evidence="1">
    <location>
        <begin position="466"/>
        <end position="494"/>
    </location>
</feature>
<name>A0A871RJZ2_DEKBR</name>
<dbReference type="InterPro" id="IPR017884">
    <property type="entry name" value="SANT_dom"/>
</dbReference>
<feature type="compositionally biased region" description="Polar residues" evidence="1">
    <location>
        <begin position="301"/>
        <end position="317"/>
    </location>
</feature>
<dbReference type="GeneID" id="64574747"/>
<feature type="compositionally biased region" description="Low complexity" evidence="1">
    <location>
        <begin position="13"/>
        <end position="22"/>
    </location>
</feature>